<feature type="transmembrane region" description="Helical" evidence="3">
    <location>
        <begin position="406"/>
        <end position="426"/>
    </location>
</feature>
<evidence type="ECO:0000256" key="2">
    <source>
        <dbReference type="ARBA" id="ARBA00022643"/>
    </source>
</evidence>
<reference evidence="5" key="1">
    <citation type="journal article" date="2016" name="Genome Announc.">
        <title>Draft Genome Sequence of the Syntrophic Lactate-Degrading Bacterium Tepidanaerobacter syntrophicus JLT.</title>
        <authorList>
            <person name="Matsuura N."/>
            <person name="Ohashi A."/>
            <person name="Tourlousse D.M."/>
            <person name="Sekiguchi Y."/>
        </authorList>
    </citation>
    <scope>NUCLEOTIDE SEQUENCE [LARGE SCALE GENOMIC DNA]</scope>
    <source>
        <strain evidence="5">JL</strain>
    </source>
</reference>
<dbReference type="InterPro" id="IPR029039">
    <property type="entry name" value="Flavoprotein-like_sf"/>
</dbReference>
<dbReference type="Proteomes" id="UP000062160">
    <property type="component" value="Unassembled WGS sequence"/>
</dbReference>
<evidence type="ECO:0000256" key="3">
    <source>
        <dbReference type="SAM" id="Phobius"/>
    </source>
</evidence>
<dbReference type="InterPro" id="IPR036527">
    <property type="entry name" value="SCP2_sterol-bd_dom_sf"/>
</dbReference>
<dbReference type="Gene3D" id="3.30.1050.10">
    <property type="entry name" value="SCP2 sterol-binding domain"/>
    <property type="match status" value="1"/>
</dbReference>
<keyword evidence="2" id="KW-0288">FMN</keyword>
<dbReference type="PANTHER" id="PTHR43278:SF4">
    <property type="entry name" value="NAD(P)H-DEPENDENT FMN-CONTAINING OXIDOREDUCTASE YWQN-RELATED"/>
    <property type="match status" value="1"/>
</dbReference>
<dbReference type="InterPro" id="IPR003680">
    <property type="entry name" value="Flavodoxin_fold"/>
</dbReference>
<dbReference type="EMBL" id="DF977003">
    <property type="protein sequence ID" value="GAQ25814.1"/>
    <property type="molecule type" value="Genomic_DNA"/>
</dbReference>
<dbReference type="RefSeq" id="WP_059033374.1">
    <property type="nucleotide sequence ID" value="NZ_BSDN01000005.1"/>
</dbReference>
<evidence type="ECO:0000313" key="6">
    <source>
        <dbReference type="Proteomes" id="UP000062160"/>
    </source>
</evidence>
<keyword evidence="3" id="KW-1133">Transmembrane helix</keyword>
<gene>
    <name evidence="5" type="ORF">TSYNT_962</name>
</gene>
<dbReference type="STRING" id="224999.GCA_001485475_01850"/>
<evidence type="ECO:0000313" key="5">
    <source>
        <dbReference type="EMBL" id="GAQ25814.1"/>
    </source>
</evidence>
<feature type="transmembrane region" description="Helical" evidence="3">
    <location>
        <begin position="355"/>
        <end position="371"/>
    </location>
</feature>
<proteinExistence type="predicted"/>
<dbReference type="OrthoDB" id="9805976at2"/>
<feature type="transmembrane region" description="Helical" evidence="3">
    <location>
        <begin position="497"/>
        <end position="520"/>
    </location>
</feature>
<sequence length="530" mass="60796">MNILVLNGSPKGERSNTLKITKAFLKGLCSKQRHNIDIVEIKTKNIEPCRGCFTCWTKTPGRCVIKDDMEELIKQYIKADLIIWSFPLYYFGMPSKIKAFLDRMLPTNLPYMSINEDGTTGHPPRYDLSHQRYVLISTCGFYTVKNNYDALFRQFEIIFGDKLTKIICPEGELFSVPQLDGKTSEYLYYAEQAGREFAETGKFSELTQNKLNELILPPKVFVETADASWQINEPAKNRNQDDKSYNYMRQMAAVYNPQSYAKDAVIEFHFADINKTYQLWLEKEKCILKTDDFMPYTTRIETTFDLWNKISEGKANGAAAMMKKQCRVLGDFNTMLRMNDYFGTKKSIPKAEPKTNMNILLIQWIILWVLLPINKTWAGIAGVIVCSIIPVLTYKFKLTIYDKTSIIMVSALSVLALLNISLKLIVCLSYLLFGLMWILSCLAKIPLTAYYSSNDYNGDEAFANPLFIKTNKILTLAWGMLYLIIAIYSYFLMSSAVAKYIGLINLLAPLLMGLFTAWFAKWYPERIARG</sequence>
<accession>A0A0U9HH06</accession>
<feature type="transmembrane region" description="Helical" evidence="3">
    <location>
        <begin position="473"/>
        <end position="491"/>
    </location>
</feature>
<keyword evidence="6" id="KW-1185">Reference proteome</keyword>
<feature type="transmembrane region" description="Helical" evidence="3">
    <location>
        <begin position="377"/>
        <end position="394"/>
    </location>
</feature>
<protein>
    <submittedName>
        <fullName evidence="5">Flavodoxin-like fold</fullName>
    </submittedName>
</protein>
<dbReference type="SUPFAM" id="SSF55718">
    <property type="entry name" value="SCP-like"/>
    <property type="match status" value="1"/>
</dbReference>
<dbReference type="SUPFAM" id="SSF52218">
    <property type="entry name" value="Flavoproteins"/>
    <property type="match status" value="1"/>
</dbReference>
<keyword evidence="1" id="KW-0285">Flavoprotein</keyword>
<organism evidence="5">
    <name type="scientific">Tepidanaerobacter syntrophicus</name>
    <dbReference type="NCBI Taxonomy" id="224999"/>
    <lineage>
        <taxon>Bacteria</taxon>
        <taxon>Bacillati</taxon>
        <taxon>Bacillota</taxon>
        <taxon>Clostridia</taxon>
        <taxon>Thermosediminibacterales</taxon>
        <taxon>Tepidanaerobacteraceae</taxon>
        <taxon>Tepidanaerobacter</taxon>
    </lineage>
</organism>
<dbReference type="AlphaFoldDB" id="A0A0U9HH06"/>
<evidence type="ECO:0000259" key="4">
    <source>
        <dbReference type="Pfam" id="PF02525"/>
    </source>
</evidence>
<keyword evidence="3" id="KW-0472">Membrane</keyword>
<dbReference type="Gene3D" id="3.40.50.360">
    <property type="match status" value="1"/>
</dbReference>
<dbReference type="PANTHER" id="PTHR43278">
    <property type="entry name" value="NAD(P)H-DEPENDENT FMN-CONTAINING OXIDOREDUCTASE YWQN-RELATED"/>
    <property type="match status" value="1"/>
</dbReference>
<name>A0A0U9HH06_9FIRM</name>
<dbReference type="Pfam" id="PF02525">
    <property type="entry name" value="Flavodoxin_2"/>
    <property type="match status" value="1"/>
</dbReference>
<feature type="domain" description="Flavodoxin-like fold" evidence="4">
    <location>
        <begin position="1"/>
        <end position="142"/>
    </location>
</feature>
<keyword evidence="3" id="KW-0812">Transmembrane</keyword>
<feature type="transmembrane region" description="Helical" evidence="3">
    <location>
        <begin position="432"/>
        <end position="452"/>
    </location>
</feature>
<evidence type="ECO:0000256" key="1">
    <source>
        <dbReference type="ARBA" id="ARBA00022630"/>
    </source>
</evidence>
<dbReference type="InterPro" id="IPR051796">
    <property type="entry name" value="ISF_SsuE-like"/>
</dbReference>